<dbReference type="EMBL" id="SJPY01000003">
    <property type="protein sequence ID" value="TWU43064.1"/>
    <property type="molecule type" value="Genomic_DNA"/>
</dbReference>
<keyword evidence="5" id="KW-1185">Reference proteome</keyword>
<dbReference type="PANTHER" id="PTHR44943">
    <property type="entry name" value="CELLULOSE SYNTHASE OPERON PROTEIN C"/>
    <property type="match status" value="1"/>
</dbReference>
<evidence type="ECO:0000256" key="3">
    <source>
        <dbReference type="PROSITE-ProRule" id="PRU00339"/>
    </source>
</evidence>
<sequence length="297" mass="33053">MCAVLLVPAGCRSIRRIGESRQSIAARRLSGQGFNAMHSDRWDVAETLFADALEVSATDDRAHWGLSESLWQRGEYDLAIEHMEQAVRLSASDPKRVQRLGRMYLNVGRLEEAQKQSQIALATSRSSADVWALRGDCLLAAGQLTDALAAYHRALAIQPDYPEVQLQTAEIYHRENRYGRLLATLDRLQDSVGAEATPVRADVLQGIAMRHAGRFAEAQKSFARAIGKDPTDASLHLEVASLMLESGHLEEAKLALTTALSIDPNSLQQDNWVERFKEQQERLALQQQVAENQTNLR</sequence>
<evidence type="ECO:0000313" key="4">
    <source>
        <dbReference type="EMBL" id="TWU43064.1"/>
    </source>
</evidence>
<dbReference type="Pfam" id="PF13432">
    <property type="entry name" value="TPR_16"/>
    <property type="match status" value="2"/>
</dbReference>
<evidence type="ECO:0000313" key="5">
    <source>
        <dbReference type="Proteomes" id="UP000315471"/>
    </source>
</evidence>
<dbReference type="InterPro" id="IPR051685">
    <property type="entry name" value="Ycf3/AcsC/BcsC/TPR_MFPF"/>
</dbReference>
<keyword evidence="1" id="KW-0677">Repeat</keyword>
<accession>A0A5C6E3F7</accession>
<organism evidence="4 5">
    <name type="scientific">Novipirellula aureliae</name>
    <dbReference type="NCBI Taxonomy" id="2527966"/>
    <lineage>
        <taxon>Bacteria</taxon>
        <taxon>Pseudomonadati</taxon>
        <taxon>Planctomycetota</taxon>
        <taxon>Planctomycetia</taxon>
        <taxon>Pirellulales</taxon>
        <taxon>Pirellulaceae</taxon>
        <taxon>Novipirellula</taxon>
    </lineage>
</organism>
<comment type="caution">
    <text evidence="4">The sequence shown here is derived from an EMBL/GenBank/DDBJ whole genome shotgun (WGS) entry which is preliminary data.</text>
</comment>
<dbReference type="Gene3D" id="1.25.40.10">
    <property type="entry name" value="Tetratricopeptide repeat domain"/>
    <property type="match status" value="2"/>
</dbReference>
<dbReference type="SMART" id="SM00028">
    <property type="entry name" value="TPR"/>
    <property type="match status" value="5"/>
</dbReference>
<dbReference type="Pfam" id="PF14559">
    <property type="entry name" value="TPR_19"/>
    <property type="match status" value="1"/>
</dbReference>
<evidence type="ECO:0000256" key="2">
    <source>
        <dbReference type="ARBA" id="ARBA00022803"/>
    </source>
</evidence>
<dbReference type="PANTHER" id="PTHR44943:SF8">
    <property type="entry name" value="TPR REPEAT-CONTAINING PROTEIN MJ0263"/>
    <property type="match status" value="1"/>
</dbReference>
<dbReference type="AlphaFoldDB" id="A0A5C6E3F7"/>
<evidence type="ECO:0000256" key="1">
    <source>
        <dbReference type="ARBA" id="ARBA00022737"/>
    </source>
</evidence>
<keyword evidence="2 3" id="KW-0802">TPR repeat</keyword>
<dbReference type="SUPFAM" id="SSF48452">
    <property type="entry name" value="TPR-like"/>
    <property type="match status" value="2"/>
</dbReference>
<proteinExistence type="predicted"/>
<dbReference type="InterPro" id="IPR011990">
    <property type="entry name" value="TPR-like_helical_dom_sf"/>
</dbReference>
<feature type="repeat" description="TPR" evidence="3">
    <location>
        <begin position="199"/>
        <end position="232"/>
    </location>
</feature>
<feature type="repeat" description="TPR" evidence="3">
    <location>
        <begin position="128"/>
        <end position="161"/>
    </location>
</feature>
<gene>
    <name evidence="4" type="ORF">Q31b_21010</name>
</gene>
<dbReference type="Proteomes" id="UP000315471">
    <property type="component" value="Unassembled WGS sequence"/>
</dbReference>
<feature type="repeat" description="TPR" evidence="3">
    <location>
        <begin position="233"/>
        <end position="266"/>
    </location>
</feature>
<dbReference type="PROSITE" id="PS50005">
    <property type="entry name" value="TPR"/>
    <property type="match status" value="3"/>
</dbReference>
<protein>
    <submittedName>
        <fullName evidence="4">Cellulose synthase subunit BcsC</fullName>
    </submittedName>
</protein>
<name>A0A5C6E3F7_9BACT</name>
<reference evidence="4 5" key="1">
    <citation type="submission" date="2019-02" db="EMBL/GenBank/DDBJ databases">
        <title>Deep-cultivation of Planctomycetes and their phenomic and genomic characterization uncovers novel biology.</title>
        <authorList>
            <person name="Wiegand S."/>
            <person name="Jogler M."/>
            <person name="Boedeker C."/>
            <person name="Pinto D."/>
            <person name="Vollmers J."/>
            <person name="Rivas-Marin E."/>
            <person name="Kohn T."/>
            <person name="Peeters S.H."/>
            <person name="Heuer A."/>
            <person name="Rast P."/>
            <person name="Oberbeckmann S."/>
            <person name="Bunk B."/>
            <person name="Jeske O."/>
            <person name="Meyerdierks A."/>
            <person name="Storesund J.E."/>
            <person name="Kallscheuer N."/>
            <person name="Luecker S."/>
            <person name="Lage O.M."/>
            <person name="Pohl T."/>
            <person name="Merkel B.J."/>
            <person name="Hornburger P."/>
            <person name="Mueller R.-W."/>
            <person name="Bruemmer F."/>
            <person name="Labrenz M."/>
            <person name="Spormann A.M."/>
            <person name="Op Den Camp H."/>
            <person name="Overmann J."/>
            <person name="Amann R."/>
            <person name="Jetten M.S.M."/>
            <person name="Mascher T."/>
            <person name="Medema M.H."/>
            <person name="Devos D.P."/>
            <person name="Kaster A.-K."/>
            <person name="Ovreas L."/>
            <person name="Rohde M."/>
            <person name="Galperin M.Y."/>
            <person name="Jogler C."/>
        </authorList>
    </citation>
    <scope>NUCLEOTIDE SEQUENCE [LARGE SCALE GENOMIC DNA]</scope>
    <source>
        <strain evidence="4 5">Q31b</strain>
    </source>
</reference>
<dbReference type="InterPro" id="IPR019734">
    <property type="entry name" value="TPR_rpt"/>
</dbReference>